<reference evidence="9" key="1">
    <citation type="submission" date="2019-07" db="EMBL/GenBank/DDBJ databases">
        <authorList>
            <person name="Weber M."/>
            <person name="Kostadinov I."/>
            <person name="Kostadinov D I."/>
        </authorList>
    </citation>
    <scope>NUCLEOTIDE SEQUENCE</scope>
    <source>
        <strain evidence="9">Gfbio:sag-sample-m06:053724c1-46a9-4a36-b237-ea2bf867836b</strain>
    </source>
</reference>
<evidence type="ECO:0000256" key="1">
    <source>
        <dbReference type="ARBA" id="ARBA00004370"/>
    </source>
</evidence>
<evidence type="ECO:0000256" key="4">
    <source>
        <dbReference type="ARBA" id="ARBA00023065"/>
    </source>
</evidence>
<evidence type="ECO:0000256" key="5">
    <source>
        <dbReference type="ARBA" id="ARBA00023136"/>
    </source>
</evidence>
<dbReference type="InterPro" id="IPR026015">
    <property type="entry name" value="ATP_synth_OSCP/delta_N_sf"/>
</dbReference>
<protein>
    <recommendedName>
        <fullName evidence="8">ATP synthase subunit delta</fullName>
    </recommendedName>
    <alternativeName>
        <fullName evidence="8">ATP synthase F(1) sector subunit delta</fullName>
    </alternativeName>
    <alternativeName>
        <fullName evidence="8">F-type ATPase subunit delta</fullName>
        <shortName evidence="8">F-ATPase subunit delta</shortName>
    </alternativeName>
</protein>
<sequence>MADNNTIARPYARAAFELANEKGELDKWSEALTAAKDVLADGQVVRFLGRPALTDEHRLGFLTDLFKSAGGKASILAGGSERGNNFLKLLLEYGRVAVLPEIAEHFDVLKANIENTVDVTVTSAAPMSAAQKKAVSAALTKRLGRTVRLETEIDETLIGGAVIRAGDVVIDGSLRSRLEGLSNALIS</sequence>
<dbReference type="PRINTS" id="PR00125">
    <property type="entry name" value="ATPASEDELTA"/>
</dbReference>
<evidence type="ECO:0000313" key="9">
    <source>
        <dbReference type="EMBL" id="VUX55567.1"/>
    </source>
</evidence>
<dbReference type="InterPro" id="IPR020781">
    <property type="entry name" value="ATPase_OSCP/d_CS"/>
</dbReference>
<keyword evidence="2 8" id="KW-0813">Transport</keyword>
<organism evidence="9">
    <name type="scientific">uncultured Woeseiaceae bacterium</name>
    <dbReference type="NCBI Taxonomy" id="1983305"/>
    <lineage>
        <taxon>Bacteria</taxon>
        <taxon>Pseudomonadati</taxon>
        <taxon>Pseudomonadota</taxon>
        <taxon>Gammaproteobacteria</taxon>
        <taxon>Woeseiales</taxon>
        <taxon>Woeseiaceae</taxon>
        <taxon>environmental samples</taxon>
    </lineage>
</organism>
<dbReference type="PROSITE" id="PS00389">
    <property type="entry name" value="ATPASE_DELTA"/>
    <property type="match status" value="1"/>
</dbReference>
<accession>A0A7D9H3N5</accession>
<name>A0A7D9H3N5_9GAMM</name>
<dbReference type="SUPFAM" id="SSF47928">
    <property type="entry name" value="N-terminal domain of the delta subunit of the F1F0-ATP synthase"/>
    <property type="match status" value="1"/>
</dbReference>
<keyword evidence="7 8" id="KW-0066">ATP synthesis</keyword>
<comment type="subcellular location">
    <subcellularLocation>
        <location evidence="8">Cell membrane</location>
        <topology evidence="8">Peripheral membrane protein</topology>
    </subcellularLocation>
    <subcellularLocation>
        <location evidence="1">Membrane</location>
    </subcellularLocation>
</comment>
<dbReference type="InterPro" id="IPR000711">
    <property type="entry name" value="ATPase_OSCP/dsu"/>
</dbReference>
<evidence type="ECO:0000256" key="6">
    <source>
        <dbReference type="ARBA" id="ARBA00023196"/>
    </source>
</evidence>
<proteinExistence type="inferred from homology"/>
<evidence type="ECO:0000256" key="2">
    <source>
        <dbReference type="ARBA" id="ARBA00022448"/>
    </source>
</evidence>
<dbReference type="NCBIfam" id="NF004402">
    <property type="entry name" value="PRK05758.2-2"/>
    <property type="match status" value="1"/>
</dbReference>
<evidence type="ECO:0000256" key="7">
    <source>
        <dbReference type="ARBA" id="ARBA00023310"/>
    </source>
</evidence>
<dbReference type="GO" id="GO:0005886">
    <property type="term" value="C:plasma membrane"/>
    <property type="evidence" value="ECO:0007669"/>
    <property type="project" value="UniProtKB-SubCell"/>
</dbReference>
<dbReference type="Gene3D" id="1.10.520.20">
    <property type="entry name" value="N-terminal domain of the delta subunit of the F1F0-ATP synthase"/>
    <property type="match status" value="1"/>
</dbReference>
<dbReference type="GO" id="GO:0046933">
    <property type="term" value="F:proton-transporting ATP synthase activity, rotational mechanism"/>
    <property type="evidence" value="ECO:0007669"/>
    <property type="project" value="UniProtKB-UniRule"/>
</dbReference>
<dbReference type="PANTHER" id="PTHR11910">
    <property type="entry name" value="ATP SYNTHASE DELTA CHAIN"/>
    <property type="match status" value="1"/>
</dbReference>
<dbReference type="GO" id="GO:0045259">
    <property type="term" value="C:proton-transporting ATP synthase complex"/>
    <property type="evidence" value="ECO:0007669"/>
    <property type="project" value="UniProtKB-KW"/>
</dbReference>
<comment type="similarity">
    <text evidence="8">Belongs to the ATPase delta chain family.</text>
</comment>
<comment type="function">
    <text evidence="8">This protein is part of the stalk that links CF(0) to CF(1). It either transmits conformational changes from CF(0) to CF(1) or is implicated in proton conduction.</text>
</comment>
<dbReference type="HAMAP" id="MF_01416">
    <property type="entry name" value="ATP_synth_delta_bact"/>
    <property type="match status" value="1"/>
</dbReference>
<dbReference type="NCBIfam" id="TIGR01145">
    <property type="entry name" value="ATP_synt_delta"/>
    <property type="match status" value="1"/>
</dbReference>
<dbReference type="AlphaFoldDB" id="A0A7D9H3N5"/>
<keyword evidence="6 8" id="KW-0139">CF(1)</keyword>
<keyword evidence="4 8" id="KW-0406">Ion transport</keyword>
<gene>
    <name evidence="8 9" type="primary">atpH</name>
    <name evidence="9" type="ORF">JTBM06_V1_50008</name>
</gene>
<dbReference type="Pfam" id="PF00213">
    <property type="entry name" value="OSCP"/>
    <property type="match status" value="1"/>
</dbReference>
<keyword evidence="3 8" id="KW-0375">Hydrogen ion transport</keyword>
<evidence type="ECO:0000256" key="3">
    <source>
        <dbReference type="ARBA" id="ARBA00022781"/>
    </source>
</evidence>
<keyword evidence="8" id="KW-1003">Cell membrane</keyword>
<dbReference type="EMBL" id="LR633967">
    <property type="protein sequence ID" value="VUX55567.1"/>
    <property type="molecule type" value="Genomic_DNA"/>
</dbReference>
<evidence type="ECO:0000256" key="8">
    <source>
        <dbReference type="HAMAP-Rule" id="MF_01416"/>
    </source>
</evidence>
<keyword evidence="5 8" id="KW-0472">Membrane</keyword>
<comment type="function">
    <text evidence="8">F(1)F(0) ATP synthase produces ATP from ADP in the presence of a proton or sodium gradient. F-type ATPases consist of two structural domains, F(1) containing the extramembraneous catalytic core and F(0) containing the membrane proton channel, linked together by a central stalk and a peripheral stalk. During catalysis, ATP synthesis in the catalytic domain of F(1) is coupled via a rotary mechanism of the central stalk subunits to proton translocation.</text>
</comment>